<sequence>MREGKIRLREEIRCIQIVESEADAGPLMICLIRSIISRMLEKDFGRGCRTIDDLDRAYLDHKTNTSGFQLAKVRLVQTGWVMYEGESSTQTPFLEGDL</sequence>
<organism evidence="1 2">
    <name type="scientific">Boeremia exigua</name>
    <dbReference type="NCBI Taxonomy" id="749465"/>
    <lineage>
        <taxon>Eukaryota</taxon>
        <taxon>Fungi</taxon>
        <taxon>Dikarya</taxon>
        <taxon>Ascomycota</taxon>
        <taxon>Pezizomycotina</taxon>
        <taxon>Dothideomycetes</taxon>
        <taxon>Pleosporomycetidae</taxon>
        <taxon>Pleosporales</taxon>
        <taxon>Pleosporineae</taxon>
        <taxon>Didymellaceae</taxon>
        <taxon>Boeremia</taxon>
    </lineage>
</organism>
<evidence type="ECO:0000313" key="2">
    <source>
        <dbReference type="Proteomes" id="UP001153331"/>
    </source>
</evidence>
<dbReference type="EMBL" id="JAPHNI010000166">
    <property type="protein sequence ID" value="KAJ8114942.1"/>
    <property type="molecule type" value="Genomic_DNA"/>
</dbReference>
<name>A0ACC2IIL1_9PLEO</name>
<reference evidence="1" key="1">
    <citation type="submission" date="2022-11" db="EMBL/GenBank/DDBJ databases">
        <title>Genome Sequence of Boeremia exigua.</title>
        <authorList>
            <person name="Buettner E."/>
        </authorList>
    </citation>
    <scope>NUCLEOTIDE SEQUENCE</scope>
    <source>
        <strain evidence="1">CU02</strain>
    </source>
</reference>
<keyword evidence="2" id="KW-1185">Reference proteome</keyword>
<comment type="caution">
    <text evidence="1">The sequence shown here is derived from an EMBL/GenBank/DDBJ whole genome shotgun (WGS) entry which is preliminary data.</text>
</comment>
<accession>A0ACC2IIL1</accession>
<evidence type="ECO:0000313" key="1">
    <source>
        <dbReference type="EMBL" id="KAJ8114942.1"/>
    </source>
</evidence>
<proteinExistence type="predicted"/>
<protein>
    <submittedName>
        <fullName evidence="1">Uncharacterized protein</fullName>
    </submittedName>
</protein>
<dbReference type="Proteomes" id="UP001153331">
    <property type="component" value="Unassembled WGS sequence"/>
</dbReference>
<gene>
    <name evidence="1" type="ORF">OPT61_g3293</name>
</gene>